<accession>A0ABQ5WAK9</accession>
<organism evidence="1 2">
    <name type="scientific">Devosia nitrariae</name>
    <dbReference type="NCBI Taxonomy" id="2071872"/>
    <lineage>
        <taxon>Bacteria</taxon>
        <taxon>Pseudomonadati</taxon>
        <taxon>Pseudomonadota</taxon>
        <taxon>Alphaproteobacteria</taxon>
        <taxon>Hyphomicrobiales</taxon>
        <taxon>Devosiaceae</taxon>
        <taxon>Devosia</taxon>
    </lineage>
</organism>
<dbReference type="EMBL" id="BSNS01000020">
    <property type="protein sequence ID" value="GLQ56590.1"/>
    <property type="molecule type" value="Genomic_DNA"/>
</dbReference>
<name>A0ABQ5WAK9_9HYPH</name>
<gene>
    <name evidence="1" type="ORF">GCM10010862_38490</name>
</gene>
<keyword evidence="2" id="KW-1185">Reference proteome</keyword>
<dbReference type="Proteomes" id="UP001156691">
    <property type="component" value="Unassembled WGS sequence"/>
</dbReference>
<evidence type="ECO:0000313" key="2">
    <source>
        <dbReference type="Proteomes" id="UP001156691"/>
    </source>
</evidence>
<evidence type="ECO:0000313" key="1">
    <source>
        <dbReference type="EMBL" id="GLQ56590.1"/>
    </source>
</evidence>
<protein>
    <submittedName>
        <fullName evidence="1">Uncharacterized protein</fullName>
    </submittedName>
</protein>
<reference evidence="2" key="1">
    <citation type="journal article" date="2019" name="Int. J. Syst. Evol. Microbiol.">
        <title>The Global Catalogue of Microorganisms (GCM) 10K type strain sequencing project: providing services to taxonomists for standard genome sequencing and annotation.</title>
        <authorList>
            <consortium name="The Broad Institute Genomics Platform"/>
            <consortium name="The Broad Institute Genome Sequencing Center for Infectious Disease"/>
            <person name="Wu L."/>
            <person name="Ma J."/>
        </authorList>
    </citation>
    <scope>NUCLEOTIDE SEQUENCE [LARGE SCALE GENOMIC DNA]</scope>
    <source>
        <strain evidence="2">NBRC 112416</strain>
    </source>
</reference>
<sequence>MVLERVARKNRLKQSLLRGNRLCILLAHDDPDGQMQDQDMAVARLNIEHFRKRMAEETDDTRLATLRQLLEEEEEKLAKLEQQQHKGKH</sequence>
<proteinExistence type="predicted"/>
<comment type="caution">
    <text evidence="1">The sequence shown here is derived from an EMBL/GenBank/DDBJ whole genome shotgun (WGS) entry which is preliminary data.</text>
</comment>